<evidence type="ECO:0000256" key="6">
    <source>
        <dbReference type="ARBA" id="ARBA00022989"/>
    </source>
</evidence>
<keyword evidence="3" id="KW-0813">Transport</keyword>
<dbReference type="EMBL" id="FNRA01000014">
    <property type="protein sequence ID" value="SEB18511.1"/>
    <property type="molecule type" value="Genomic_DNA"/>
</dbReference>
<dbReference type="AlphaFoldDB" id="A0A1H4HA49"/>
<protein>
    <submittedName>
        <fullName evidence="9">Predicted PurR-regulated permease PerM</fullName>
    </submittedName>
</protein>
<accession>A0A1H4HA49</accession>
<proteinExistence type="inferred from homology"/>
<keyword evidence="4" id="KW-1003">Cell membrane</keyword>
<reference evidence="9 10" key="1">
    <citation type="submission" date="2016-10" db="EMBL/GenBank/DDBJ databases">
        <authorList>
            <person name="de Groot N.N."/>
        </authorList>
    </citation>
    <scope>NUCLEOTIDE SEQUENCE [LARGE SCALE GENOMIC DNA]</scope>
    <source>
        <strain evidence="9 10">DSM 19033</strain>
    </source>
</reference>
<keyword evidence="10" id="KW-1185">Reference proteome</keyword>
<dbReference type="PANTHER" id="PTHR21716:SF53">
    <property type="entry name" value="PERMEASE PERM-RELATED"/>
    <property type="match status" value="1"/>
</dbReference>
<organism evidence="9 10">
    <name type="scientific">Pedobacter hartonius</name>
    <dbReference type="NCBI Taxonomy" id="425514"/>
    <lineage>
        <taxon>Bacteria</taxon>
        <taxon>Pseudomonadati</taxon>
        <taxon>Bacteroidota</taxon>
        <taxon>Sphingobacteriia</taxon>
        <taxon>Sphingobacteriales</taxon>
        <taxon>Sphingobacteriaceae</taxon>
        <taxon>Pedobacter</taxon>
    </lineage>
</organism>
<evidence type="ECO:0000313" key="10">
    <source>
        <dbReference type="Proteomes" id="UP000198850"/>
    </source>
</evidence>
<dbReference type="RefSeq" id="WP_090559737.1">
    <property type="nucleotide sequence ID" value="NZ_FNRA01000014.1"/>
</dbReference>
<dbReference type="GO" id="GO:0005886">
    <property type="term" value="C:plasma membrane"/>
    <property type="evidence" value="ECO:0007669"/>
    <property type="project" value="UniProtKB-SubCell"/>
</dbReference>
<comment type="similarity">
    <text evidence="2">Belongs to the autoinducer-2 exporter (AI-2E) (TC 2.A.86) family.</text>
</comment>
<feature type="transmembrane region" description="Helical" evidence="8">
    <location>
        <begin position="226"/>
        <end position="253"/>
    </location>
</feature>
<dbReference type="PANTHER" id="PTHR21716">
    <property type="entry name" value="TRANSMEMBRANE PROTEIN"/>
    <property type="match status" value="1"/>
</dbReference>
<keyword evidence="6 8" id="KW-1133">Transmembrane helix</keyword>
<gene>
    <name evidence="9" type="ORF">SAMN05443550_114118</name>
</gene>
<feature type="transmembrane region" description="Helical" evidence="8">
    <location>
        <begin position="141"/>
        <end position="164"/>
    </location>
</feature>
<evidence type="ECO:0000313" key="9">
    <source>
        <dbReference type="EMBL" id="SEB18511.1"/>
    </source>
</evidence>
<feature type="transmembrane region" description="Helical" evidence="8">
    <location>
        <begin position="198"/>
        <end position="220"/>
    </location>
</feature>
<dbReference type="Proteomes" id="UP000198850">
    <property type="component" value="Unassembled WGS sequence"/>
</dbReference>
<evidence type="ECO:0000256" key="8">
    <source>
        <dbReference type="SAM" id="Phobius"/>
    </source>
</evidence>
<feature type="transmembrane region" description="Helical" evidence="8">
    <location>
        <begin position="32"/>
        <end position="50"/>
    </location>
</feature>
<dbReference type="InterPro" id="IPR002549">
    <property type="entry name" value="AI-2E-like"/>
</dbReference>
<evidence type="ECO:0000256" key="7">
    <source>
        <dbReference type="ARBA" id="ARBA00023136"/>
    </source>
</evidence>
<feature type="transmembrane region" description="Helical" evidence="8">
    <location>
        <begin position="295"/>
        <end position="328"/>
    </location>
</feature>
<evidence type="ECO:0000256" key="3">
    <source>
        <dbReference type="ARBA" id="ARBA00022448"/>
    </source>
</evidence>
<evidence type="ECO:0000256" key="1">
    <source>
        <dbReference type="ARBA" id="ARBA00004651"/>
    </source>
</evidence>
<keyword evidence="5 8" id="KW-0812">Transmembrane</keyword>
<feature type="transmembrane region" description="Helical" evidence="8">
    <location>
        <begin position="265"/>
        <end position="283"/>
    </location>
</feature>
<keyword evidence="7 8" id="KW-0472">Membrane</keyword>
<dbReference type="Pfam" id="PF01594">
    <property type="entry name" value="AI-2E_transport"/>
    <property type="match status" value="1"/>
</dbReference>
<sequence length="371" mass="41391">MPVKEYPFYMKSTVVLFGLILLTYTLSNLRDILTPLAFALIIAILLNPLVNRFQKRKMPKMLAIILSMFIALVLIVAVVYFLSTQIAQFGESFPMLSQKFNQLLVMFQNWLQKDFGISIQKQVQLINEAVNNSKALVGHTLGTAIGILGVVFLIPVYVFLYLWYKTKMLNFLYEVFAEENSEKVADVLSETKLAIQSYMVGLLIEAGIVAVMNSTALLLLGVKYAILFGVIGAILNMIPYIGGIVAILLPVLMATVTKDGYTTQLGIVGAYAVIQFIDNNFLVPNIVSSKVQINALVSILIVLLGNALWGVSGMFLSIPFVAILKIIFDRINELKPWGKLLGDEPSEDERRKRPFWKKNKDSVAEKIISKV</sequence>
<name>A0A1H4HA49_9SPHI</name>
<dbReference type="STRING" id="425514.SAMN05443550_114118"/>
<evidence type="ECO:0000256" key="4">
    <source>
        <dbReference type="ARBA" id="ARBA00022475"/>
    </source>
</evidence>
<evidence type="ECO:0000256" key="5">
    <source>
        <dbReference type="ARBA" id="ARBA00022692"/>
    </source>
</evidence>
<evidence type="ECO:0000256" key="2">
    <source>
        <dbReference type="ARBA" id="ARBA00009773"/>
    </source>
</evidence>
<feature type="transmembrane region" description="Helical" evidence="8">
    <location>
        <begin position="62"/>
        <end position="82"/>
    </location>
</feature>
<comment type="subcellular location">
    <subcellularLocation>
        <location evidence="1">Cell membrane</location>
        <topology evidence="1">Multi-pass membrane protein</topology>
    </subcellularLocation>
</comment>
<dbReference type="OrthoDB" id="9793390at2"/>
<feature type="transmembrane region" description="Helical" evidence="8">
    <location>
        <begin position="7"/>
        <end position="26"/>
    </location>
</feature>